<name>A0ABS0DB76_9NOCA</name>
<feature type="transmembrane region" description="Helical" evidence="1">
    <location>
        <begin position="27"/>
        <end position="48"/>
    </location>
</feature>
<dbReference type="EMBL" id="JADLQN010000001">
    <property type="protein sequence ID" value="MBF6355385.1"/>
    <property type="molecule type" value="Genomic_DNA"/>
</dbReference>
<keyword evidence="1" id="KW-0472">Membrane</keyword>
<evidence type="ECO:0000256" key="1">
    <source>
        <dbReference type="SAM" id="Phobius"/>
    </source>
</evidence>
<dbReference type="Proteomes" id="UP000707731">
    <property type="component" value="Unassembled WGS sequence"/>
</dbReference>
<comment type="caution">
    <text evidence="2">The sequence shown here is derived from an EMBL/GenBank/DDBJ whole genome shotgun (WGS) entry which is preliminary data.</text>
</comment>
<dbReference type="RefSeq" id="WP_195001978.1">
    <property type="nucleotide sequence ID" value="NZ_JADLQN010000001.1"/>
</dbReference>
<dbReference type="InterPro" id="IPR025443">
    <property type="entry name" value="DUF4307"/>
</dbReference>
<keyword evidence="1" id="KW-1133">Transmembrane helix</keyword>
<evidence type="ECO:0000313" key="3">
    <source>
        <dbReference type="Proteomes" id="UP000707731"/>
    </source>
</evidence>
<reference evidence="2 3" key="1">
    <citation type="submission" date="2020-10" db="EMBL/GenBank/DDBJ databases">
        <title>Identification of Nocardia species via Next-generation sequencing and recognition of intraspecies genetic diversity.</title>
        <authorList>
            <person name="Li P."/>
            <person name="Li P."/>
            <person name="Lu B."/>
        </authorList>
    </citation>
    <scope>NUCLEOTIDE SEQUENCE [LARGE SCALE GENOMIC DNA]</scope>
    <source>
        <strain evidence="2 3">BJ06-0143</strain>
    </source>
</reference>
<dbReference type="Pfam" id="PF14155">
    <property type="entry name" value="DUF4307"/>
    <property type="match status" value="1"/>
</dbReference>
<organism evidence="2 3">
    <name type="scientific">Nocardia higoensis</name>
    <dbReference type="NCBI Taxonomy" id="228599"/>
    <lineage>
        <taxon>Bacteria</taxon>
        <taxon>Bacillati</taxon>
        <taxon>Actinomycetota</taxon>
        <taxon>Actinomycetes</taxon>
        <taxon>Mycobacteriales</taxon>
        <taxon>Nocardiaceae</taxon>
        <taxon>Nocardia</taxon>
    </lineage>
</organism>
<sequence length="146" mass="15554">MSDPVPNGVGARPADRYGATPGGRPKWLVPLLALVVLAAGAGVAYLGFQKYGPAEIEADELGYTVVDDSTVSLRFKVTRADPRQAVVCFVRAMDRDTIEVGRREVLITGSEHGTVEVTTEIRTSARSSSGSVYGCSATVPEYLRAH</sequence>
<keyword evidence="1" id="KW-0812">Transmembrane</keyword>
<keyword evidence="3" id="KW-1185">Reference proteome</keyword>
<gene>
    <name evidence="2" type="ORF">IU449_12665</name>
</gene>
<accession>A0ABS0DB76</accession>
<evidence type="ECO:0000313" key="2">
    <source>
        <dbReference type="EMBL" id="MBF6355385.1"/>
    </source>
</evidence>
<proteinExistence type="predicted"/>
<protein>
    <submittedName>
        <fullName evidence="2">DUF4307 domain-containing protein</fullName>
    </submittedName>
</protein>